<dbReference type="InterPro" id="IPR006640">
    <property type="entry name" value="SprT-like_domain"/>
</dbReference>
<evidence type="ECO:0000256" key="1">
    <source>
        <dbReference type="SAM" id="MobiDB-lite"/>
    </source>
</evidence>
<name>A0ABM4GDB9_DROKI</name>
<dbReference type="GeneID" id="108074401"/>
<dbReference type="RefSeq" id="XP_070140705.1">
    <property type="nucleotide sequence ID" value="XM_070284604.1"/>
</dbReference>
<dbReference type="Pfam" id="PF10263">
    <property type="entry name" value="SprT-like"/>
    <property type="match status" value="1"/>
</dbReference>
<keyword evidence="3" id="KW-1185">Reference proteome</keyword>
<feature type="domain" description="SprT-like" evidence="2">
    <location>
        <begin position="273"/>
        <end position="420"/>
    </location>
</feature>
<accession>A0ABM4GDB9</accession>
<reference evidence="3" key="1">
    <citation type="submission" date="2025-05" db="UniProtKB">
        <authorList>
            <consortium name="RefSeq"/>
        </authorList>
    </citation>
    <scope>NUCLEOTIDE SEQUENCE [LARGE SCALE GENOMIC DNA]</scope>
    <source>
        <strain evidence="3">14028-0561.14</strain>
    </source>
</reference>
<evidence type="ECO:0000313" key="3">
    <source>
        <dbReference type="Proteomes" id="UP001652661"/>
    </source>
</evidence>
<feature type="compositionally biased region" description="Low complexity" evidence="1">
    <location>
        <begin position="1"/>
        <end position="31"/>
    </location>
</feature>
<dbReference type="Proteomes" id="UP001652661">
    <property type="component" value="Chromosome 2R"/>
</dbReference>
<reference evidence="4" key="2">
    <citation type="submission" date="2025-08" db="UniProtKB">
        <authorList>
            <consortium name="RefSeq"/>
        </authorList>
    </citation>
    <scope>IDENTIFICATION</scope>
    <source>
        <strain evidence="4">14028-0561.14</strain>
        <tissue evidence="4">Whole fly</tissue>
    </source>
</reference>
<dbReference type="PANTHER" id="PTHR23099:SF0">
    <property type="entry name" value="GERM CELL NUCLEAR ACIDIC PROTEIN"/>
    <property type="match status" value="1"/>
</dbReference>
<proteinExistence type="predicted"/>
<evidence type="ECO:0000313" key="4">
    <source>
        <dbReference type="RefSeq" id="XP_070140705.1"/>
    </source>
</evidence>
<sequence>MDTASTSKSSKSSKGLKSSKSSLKRSSLSCSDNDSKAKKFMKGVTCSSSPKDVTRSGRVVRRRLEKQFDYLSSQSEDSLSLSSLDSDDEFQLNSCNKEPNWSSRKRRRSTHRSSGKLITKLIYLDMEPPLATIMHEPFADLDLNNDADLKTRIHKFLGLIPPRRKLYNLEDQDYLEPDGRKDKTQDDTMTLVNAFTMETDTPDYIKAPIDLTHLPSEKWRANNCRRHKGCLSCLEEHPLSYSFLDSFNPASSIKLCHPQALEYRKSDFKSCKRELAKLLFNVFNHAVFHCALQPDIVWKRSLKKPCSCEMSIDSTGRRSARLLLWENIKHPGNLIKPLLHEMCHAAAFVLNRETGHGKACRQWAYKAYQQLMELPLIEVCSARFKYLCSMCGRRSYGLMDFAGAKEMLRCHYCQFEVVVEPWSVHDGIHKVTTMTEFKTFVLGKYQQLEKQEGSSSHSSKMGCLNQQYLETKLKAACD</sequence>
<gene>
    <name evidence="4" type="primary">LOC108074401</name>
</gene>
<feature type="compositionally biased region" description="Polar residues" evidence="1">
    <location>
        <begin position="91"/>
        <end position="101"/>
    </location>
</feature>
<dbReference type="SMART" id="SM00731">
    <property type="entry name" value="SprT"/>
    <property type="match status" value="1"/>
</dbReference>
<evidence type="ECO:0000259" key="2">
    <source>
        <dbReference type="SMART" id="SM00731"/>
    </source>
</evidence>
<organism evidence="3 4">
    <name type="scientific">Drosophila kikkawai</name>
    <name type="common">Fruit fly</name>
    <dbReference type="NCBI Taxonomy" id="30033"/>
    <lineage>
        <taxon>Eukaryota</taxon>
        <taxon>Metazoa</taxon>
        <taxon>Ecdysozoa</taxon>
        <taxon>Arthropoda</taxon>
        <taxon>Hexapoda</taxon>
        <taxon>Insecta</taxon>
        <taxon>Pterygota</taxon>
        <taxon>Neoptera</taxon>
        <taxon>Endopterygota</taxon>
        <taxon>Diptera</taxon>
        <taxon>Brachycera</taxon>
        <taxon>Muscomorpha</taxon>
        <taxon>Ephydroidea</taxon>
        <taxon>Drosophilidae</taxon>
        <taxon>Drosophila</taxon>
        <taxon>Sophophora</taxon>
    </lineage>
</organism>
<feature type="region of interest" description="Disordered" evidence="1">
    <location>
        <begin position="1"/>
        <end position="36"/>
    </location>
</feature>
<protein>
    <recommendedName>
        <fullName evidence="2">SprT-like domain-containing protein</fullName>
    </recommendedName>
</protein>
<dbReference type="PANTHER" id="PTHR23099">
    <property type="entry name" value="TRANSCRIPTIONAL REGULATOR"/>
    <property type="match status" value="1"/>
</dbReference>
<feature type="compositionally biased region" description="Basic residues" evidence="1">
    <location>
        <begin position="103"/>
        <end position="112"/>
    </location>
</feature>
<feature type="region of interest" description="Disordered" evidence="1">
    <location>
        <begin position="89"/>
        <end position="112"/>
    </location>
</feature>